<dbReference type="SUPFAM" id="SSF55120">
    <property type="entry name" value="Pseudouridine synthase"/>
    <property type="match status" value="1"/>
</dbReference>
<dbReference type="InterPro" id="IPR020119">
    <property type="entry name" value="PsdUridine_synth_TruD_CS"/>
</dbReference>
<dbReference type="InterPro" id="IPR001656">
    <property type="entry name" value="PsdUridine_synth_TruD"/>
</dbReference>
<gene>
    <name evidence="5" type="primary">PARPA_10377.1 scaffold 40148</name>
</gene>
<dbReference type="OrthoDB" id="447290at2759"/>
<keyword evidence="3" id="KW-0413">Isomerase</keyword>
<organism evidence="5 6">
    <name type="scientific">Parasitella parasitica</name>
    <dbReference type="NCBI Taxonomy" id="35722"/>
    <lineage>
        <taxon>Eukaryota</taxon>
        <taxon>Fungi</taxon>
        <taxon>Fungi incertae sedis</taxon>
        <taxon>Mucoromycota</taxon>
        <taxon>Mucoromycotina</taxon>
        <taxon>Mucoromycetes</taxon>
        <taxon>Mucorales</taxon>
        <taxon>Mucorineae</taxon>
        <taxon>Mucoraceae</taxon>
        <taxon>Parasitella</taxon>
    </lineage>
</organism>
<dbReference type="Pfam" id="PF01142">
    <property type="entry name" value="TruD"/>
    <property type="match status" value="1"/>
</dbReference>
<dbReference type="NCBIfam" id="TIGR00094">
    <property type="entry name" value="tRNA_TruD_broad"/>
    <property type="match status" value="1"/>
</dbReference>
<protein>
    <recommendedName>
        <fullName evidence="4">TRUD domain-containing protein</fullName>
    </recommendedName>
</protein>
<evidence type="ECO:0000313" key="5">
    <source>
        <dbReference type="EMBL" id="CEP16132.1"/>
    </source>
</evidence>
<dbReference type="STRING" id="35722.A0A0B7NFE5"/>
<dbReference type="PROSITE" id="PS50984">
    <property type="entry name" value="TRUD"/>
    <property type="match status" value="1"/>
</dbReference>
<evidence type="ECO:0000256" key="2">
    <source>
        <dbReference type="ARBA" id="ARBA00022694"/>
    </source>
</evidence>
<feature type="domain" description="TRUD" evidence="4">
    <location>
        <begin position="310"/>
        <end position="542"/>
    </location>
</feature>
<proteinExistence type="inferred from homology"/>
<evidence type="ECO:0000256" key="3">
    <source>
        <dbReference type="ARBA" id="ARBA00023235"/>
    </source>
</evidence>
<sequence length="620" mass="70491">MGNLFSKSFNQDKGKKRALDSGDLCESINKKGRFEEETTITIKESDVGIVAYVNPHLKGFHSILKYRAEDFLVNEVDMEKNIVHLTSLDPPNTKVEEIKHDYYSSDLFDKHVADILNTEFAQQFRQFLQHPEEKDAVLKINTDKNQRLLFYNLIERHLETKVNCRGKDGNLVIRWPSTIHNDEYIDWKALGGDYLQVSMYKAGIDTMNAINIISKKTSVHPKNFGYAGTKDARAITTQALTLKSVKPGRIIMAQEELKLSGIYLGDFKFVPKGLTLGDLGGNHFTIVLRDVRGAKEADLELSLQSLQSNGYLNYFGMQRFGTSTVLTHTVGCAIMKKQYEEASNLILDPREGGMYNDREEYRIARTLWKDTHDPNAVLSILPKRAFAERKLLASYARNPGQHSKAIKSLPKNMLSLYSHAYQSYIWNRVVSERAKLFGTDKPLIGDLVMVDAENQNFGKPDDNVGRRNFANRKLPKVLTAQDVENYSIADVVYPLPGKKSVYPDNEIKELYKKFMAQDGISIEKRDNHLDGLSGDYRVMLSKPEQMSWSFVRYDDPTEKLCNTDVDRLENKDEPVGIDDGQYLALKVEFTLGTSQYATMALREIMRAETSSQAQSTISHN</sequence>
<dbReference type="PIRSF" id="PIRSF037016">
    <property type="entry name" value="Pseudouridin_synth_euk_prd"/>
    <property type="match status" value="1"/>
</dbReference>
<dbReference type="PANTHER" id="PTHR13326:SF21">
    <property type="entry name" value="PSEUDOURIDYLATE SYNTHASE PUS7L"/>
    <property type="match status" value="1"/>
</dbReference>
<name>A0A0B7NFE5_9FUNG</name>
<dbReference type="GO" id="GO:0003723">
    <property type="term" value="F:RNA binding"/>
    <property type="evidence" value="ECO:0007669"/>
    <property type="project" value="InterPro"/>
</dbReference>
<dbReference type="GO" id="GO:0008033">
    <property type="term" value="P:tRNA processing"/>
    <property type="evidence" value="ECO:0007669"/>
    <property type="project" value="UniProtKB-KW"/>
</dbReference>
<dbReference type="InterPro" id="IPR020103">
    <property type="entry name" value="PsdUridine_synth_cat_dom_sf"/>
</dbReference>
<dbReference type="PROSITE" id="PS01268">
    <property type="entry name" value="UPF0024"/>
    <property type="match status" value="1"/>
</dbReference>
<evidence type="ECO:0000259" key="4">
    <source>
        <dbReference type="PROSITE" id="PS50984"/>
    </source>
</evidence>
<evidence type="ECO:0000256" key="1">
    <source>
        <dbReference type="ARBA" id="ARBA00007953"/>
    </source>
</evidence>
<dbReference type="GO" id="GO:0005634">
    <property type="term" value="C:nucleus"/>
    <property type="evidence" value="ECO:0007669"/>
    <property type="project" value="TreeGrafter"/>
</dbReference>
<dbReference type="InterPro" id="IPR011760">
    <property type="entry name" value="PsdUridine_synth_TruD_insert"/>
</dbReference>
<dbReference type="AlphaFoldDB" id="A0A0B7NFE5"/>
<dbReference type="Gene3D" id="3.30.2350.20">
    <property type="entry name" value="TruD, catalytic domain"/>
    <property type="match status" value="2"/>
</dbReference>
<dbReference type="GO" id="GO:0009982">
    <property type="term" value="F:pseudouridine synthase activity"/>
    <property type="evidence" value="ECO:0007669"/>
    <property type="project" value="InterPro"/>
</dbReference>
<dbReference type="EMBL" id="LN732853">
    <property type="protein sequence ID" value="CEP16132.1"/>
    <property type="molecule type" value="Genomic_DNA"/>
</dbReference>
<evidence type="ECO:0000313" key="6">
    <source>
        <dbReference type="Proteomes" id="UP000054107"/>
    </source>
</evidence>
<dbReference type="GO" id="GO:0001522">
    <property type="term" value="P:pseudouridine synthesis"/>
    <property type="evidence" value="ECO:0007669"/>
    <property type="project" value="InterPro"/>
</dbReference>
<dbReference type="CDD" id="cd02576">
    <property type="entry name" value="PseudoU_synth_ScPUS7"/>
    <property type="match status" value="1"/>
</dbReference>
<reference evidence="5 6" key="1">
    <citation type="submission" date="2014-09" db="EMBL/GenBank/DDBJ databases">
        <authorList>
            <person name="Ellenberger Sabrina"/>
        </authorList>
    </citation>
    <scope>NUCLEOTIDE SEQUENCE [LARGE SCALE GENOMIC DNA]</scope>
    <source>
        <strain evidence="5 6">CBS 412.66</strain>
    </source>
</reference>
<comment type="similarity">
    <text evidence="1">Belongs to the pseudouridine synthase TruD family.</text>
</comment>
<keyword evidence="2" id="KW-0819">tRNA processing</keyword>
<keyword evidence="6" id="KW-1185">Reference proteome</keyword>
<dbReference type="PANTHER" id="PTHR13326">
    <property type="entry name" value="TRNA PSEUDOURIDINE SYNTHASE D"/>
    <property type="match status" value="1"/>
</dbReference>
<dbReference type="Proteomes" id="UP000054107">
    <property type="component" value="Unassembled WGS sequence"/>
</dbReference>
<dbReference type="InterPro" id="IPR042214">
    <property type="entry name" value="TruD_catalytic"/>
</dbReference>
<accession>A0A0B7NFE5</accession>